<organism evidence="2 3">
    <name type="scientific">Miniimonas arenae</name>
    <dbReference type="NCBI Taxonomy" id="676201"/>
    <lineage>
        <taxon>Bacteria</taxon>
        <taxon>Bacillati</taxon>
        <taxon>Actinomycetota</taxon>
        <taxon>Actinomycetes</taxon>
        <taxon>Micrococcales</taxon>
        <taxon>Beutenbergiaceae</taxon>
        <taxon>Miniimonas</taxon>
    </lineage>
</organism>
<dbReference type="EMBL" id="VENP01000008">
    <property type="protein sequence ID" value="TNU76354.1"/>
    <property type="molecule type" value="Genomic_DNA"/>
</dbReference>
<proteinExistence type="predicted"/>
<evidence type="ECO:0000256" key="1">
    <source>
        <dbReference type="SAM" id="MobiDB-lite"/>
    </source>
</evidence>
<accession>A0A5C5BG34</accession>
<dbReference type="InterPro" id="IPR005583">
    <property type="entry name" value="YaaA"/>
</dbReference>
<dbReference type="AlphaFoldDB" id="A0A5C5BG34"/>
<dbReference type="PANTHER" id="PTHR30283:SF4">
    <property type="entry name" value="PEROXIDE STRESS RESISTANCE PROTEIN YAAA"/>
    <property type="match status" value="1"/>
</dbReference>
<name>A0A5C5BG34_9MICO</name>
<dbReference type="Proteomes" id="UP000313849">
    <property type="component" value="Unassembled WGS sequence"/>
</dbReference>
<evidence type="ECO:0000313" key="2">
    <source>
        <dbReference type="EMBL" id="TNU76354.1"/>
    </source>
</evidence>
<gene>
    <name evidence="2" type="primary">yaaA</name>
    <name evidence="2" type="ORF">FH969_03710</name>
</gene>
<comment type="caution">
    <text evidence="2">The sequence shown here is derived from an EMBL/GenBank/DDBJ whole genome shotgun (WGS) entry which is preliminary data.</text>
</comment>
<reference evidence="2 3" key="1">
    <citation type="submission" date="2019-06" db="EMBL/GenBank/DDBJ databases">
        <title>Draft genome sequence of Miniimonas arenae KCTC 19750T isolated from sea sand.</title>
        <authorList>
            <person name="Park S.-J."/>
        </authorList>
    </citation>
    <scope>NUCLEOTIDE SEQUENCE [LARGE SCALE GENOMIC DNA]</scope>
    <source>
        <strain evidence="2 3">KCTC 19750</strain>
    </source>
</reference>
<dbReference type="GO" id="GO:0005829">
    <property type="term" value="C:cytosol"/>
    <property type="evidence" value="ECO:0007669"/>
    <property type="project" value="TreeGrafter"/>
</dbReference>
<dbReference type="Pfam" id="PF03883">
    <property type="entry name" value="H2O2_YaaD"/>
    <property type="match status" value="1"/>
</dbReference>
<dbReference type="RefSeq" id="WP_139986183.1">
    <property type="nucleotide sequence ID" value="NZ_VENP01000008.1"/>
</dbReference>
<sequence>MLLVLPPSRGQTPGPDGASPLDLDALTLPSLAPSRRALLDALAGGRHDVASSPTAPAAAVLTGVLFAAAELPVLLRSRGAAAARTRESVLVASPLLGVVRPQDRVPASRLAMGTVPGIGGLGPYWRPHLEAALAPLAAGRLVVDARSSEFLPLWRPPLDATWVAVKVEQQAADGARRVVSHFAKHWRGVLTHHLLTRRGAEPDDARSLVRAARGLVASGAVLAVEHDGAARPGQPSILTLVVA</sequence>
<evidence type="ECO:0000313" key="3">
    <source>
        <dbReference type="Proteomes" id="UP000313849"/>
    </source>
</evidence>
<dbReference type="PANTHER" id="PTHR30283">
    <property type="entry name" value="PEROXIDE STRESS RESPONSE PROTEIN YAAA"/>
    <property type="match status" value="1"/>
</dbReference>
<dbReference type="GO" id="GO:0033194">
    <property type="term" value="P:response to hydroperoxide"/>
    <property type="evidence" value="ECO:0007669"/>
    <property type="project" value="TreeGrafter"/>
</dbReference>
<protein>
    <submittedName>
        <fullName evidence="2">Peroxide stress protein YaaA</fullName>
    </submittedName>
</protein>
<feature type="region of interest" description="Disordered" evidence="1">
    <location>
        <begin position="1"/>
        <end position="21"/>
    </location>
</feature>
<dbReference type="OrthoDB" id="3210767at2"/>
<keyword evidence="3" id="KW-1185">Reference proteome</keyword>